<dbReference type="HOGENOM" id="CLU_006533_0_0_6"/>
<keyword evidence="9" id="KW-0418">Kinase</keyword>
<dbReference type="RefSeq" id="WP_006459817.1">
    <property type="nucleotide sequence ID" value="NZ_CP007030.1"/>
</dbReference>
<dbReference type="Gene3D" id="1.10.510.10">
    <property type="entry name" value="Transferase(Phosphotransferase) domain 1"/>
    <property type="match status" value="1"/>
</dbReference>
<evidence type="ECO:0000256" key="5">
    <source>
        <dbReference type="ARBA" id="ARBA00022679"/>
    </source>
</evidence>
<keyword evidence="14" id="KW-0830">Ubiquinone</keyword>
<dbReference type="OrthoDB" id="9795390at2"/>
<dbReference type="FunCoup" id="W0DUQ3">
    <property type="interactions" value="326"/>
</dbReference>
<dbReference type="GO" id="GO:0006744">
    <property type="term" value="P:ubiquinone biosynthetic process"/>
    <property type="evidence" value="ECO:0007669"/>
    <property type="project" value="UniProtKB-UniPathway"/>
</dbReference>
<keyword evidence="10" id="KW-0067">ATP-binding</keyword>
<dbReference type="UniPathway" id="UPA00232"/>
<dbReference type="InterPro" id="IPR050154">
    <property type="entry name" value="UbiB_kinase"/>
</dbReference>
<dbReference type="AlphaFoldDB" id="W0DUQ3"/>
<dbReference type="NCBIfam" id="TIGR01982">
    <property type="entry name" value="UbiB"/>
    <property type="match status" value="1"/>
</dbReference>
<keyword evidence="6" id="KW-0831">Ubiquinone biosynthesis</keyword>
<name>W0DUQ3_9GAMM</name>
<protein>
    <submittedName>
        <fullName evidence="14">Ubiquinone biosynthesis protein UbiB</fullName>
    </submittedName>
</protein>
<keyword evidence="15" id="KW-1185">Reference proteome</keyword>
<evidence type="ECO:0000313" key="15">
    <source>
        <dbReference type="Proteomes" id="UP000005380"/>
    </source>
</evidence>
<keyword evidence="11" id="KW-1133">Transmembrane helix</keyword>
<comment type="similarity">
    <text evidence="2">Belongs to the protein kinase superfamily. ADCK protein kinase family.</text>
</comment>
<accession>W0DUQ3</accession>
<dbReference type="EMBL" id="CP007030">
    <property type="protein sequence ID" value="AHF00699.1"/>
    <property type="molecule type" value="Genomic_DNA"/>
</dbReference>
<dbReference type="KEGG" id="tao:THIAE_01980"/>
<dbReference type="InterPro" id="IPR045308">
    <property type="entry name" value="UbiB_bact"/>
</dbReference>
<comment type="pathway">
    <text evidence="1">Cofactor biosynthesis; ubiquinone biosynthesis [regulation].</text>
</comment>
<dbReference type="GO" id="GO:0004672">
    <property type="term" value="F:protein kinase activity"/>
    <property type="evidence" value="ECO:0007669"/>
    <property type="project" value="InterPro"/>
</dbReference>
<dbReference type="STRING" id="717772.THIAE_01980"/>
<evidence type="ECO:0000256" key="10">
    <source>
        <dbReference type="ARBA" id="ARBA00022840"/>
    </source>
</evidence>
<evidence type="ECO:0000256" key="1">
    <source>
        <dbReference type="ARBA" id="ARBA00005020"/>
    </source>
</evidence>
<organism evidence="14 15">
    <name type="scientific">Thiomicrospira aerophila AL3</name>
    <dbReference type="NCBI Taxonomy" id="717772"/>
    <lineage>
        <taxon>Bacteria</taxon>
        <taxon>Pseudomonadati</taxon>
        <taxon>Pseudomonadota</taxon>
        <taxon>Gammaproteobacteria</taxon>
        <taxon>Thiotrichales</taxon>
        <taxon>Piscirickettsiaceae</taxon>
        <taxon>Thiomicrospira</taxon>
    </lineage>
</organism>
<keyword evidence="12" id="KW-0472">Membrane</keyword>
<evidence type="ECO:0000256" key="4">
    <source>
        <dbReference type="ARBA" id="ARBA00022519"/>
    </source>
</evidence>
<dbReference type="InterPro" id="IPR000719">
    <property type="entry name" value="Prot_kinase_dom"/>
</dbReference>
<keyword evidence="4" id="KW-0997">Cell inner membrane</keyword>
<evidence type="ECO:0000256" key="11">
    <source>
        <dbReference type="ARBA" id="ARBA00022989"/>
    </source>
</evidence>
<evidence type="ECO:0000256" key="9">
    <source>
        <dbReference type="ARBA" id="ARBA00022777"/>
    </source>
</evidence>
<evidence type="ECO:0000256" key="7">
    <source>
        <dbReference type="ARBA" id="ARBA00022692"/>
    </source>
</evidence>
<evidence type="ECO:0000256" key="3">
    <source>
        <dbReference type="ARBA" id="ARBA00022475"/>
    </source>
</evidence>
<dbReference type="InterPro" id="IPR004147">
    <property type="entry name" value="ABC1_dom"/>
</dbReference>
<keyword evidence="5" id="KW-0808">Transferase</keyword>
<evidence type="ECO:0000256" key="8">
    <source>
        <dbReference type="ARBA" id="ARBA00022741"/>
    </source>
</evidence>
<dbReference type="PANTHER" id="PTHR10566:SF113">
    <property type="entry name" value="PROTEIN ACTIVITY OF BC1 COMPLEX KINASE 7, CHLOROPLASTIC"/>
    <property type="match status" value="1"/>
</dbReference>
<dbReference type="PANTHER" id="PTHR10566">
    <property type="entry name" value="CHAPERONE-ACTIVITY OF BC1 COMPLEX CABC1 -RELATED"/>
    <property type="match status" value="1"/>
</dbReference>
<evidence type="ECO:0000256" key="12">
    <source>
        <dbReference type="ARBA" id="ARBA00023136"/>
    </source>
</evidence>
<dbReference type="GO" id="GO:0005524">
    <property type="term" value="F:ATP binding"/>
    <property type="evidence" value="ECO:0007669"/>
    <property type="project" value="UniProtKB-KW"/>
</dbReference>
<evidence type="ECO:0000256" key="2">
    <source>
        <dbReference type="ARBA" id="ARBA00009670"/>
    </source>
</evidence>
<dbReference type="InParanoid" id="W0DUQ3"/>
<gene>
    <name evidence="14" type="ORF">THIAE_01980</name>
</gene>
<proteinExistence type="inferred from homology"/>
<dbReference type="eggNOG" id="COG0661">
    <property type="taxonomic scope" value="Bacteria"/>
</dbReference>
<dbReference type="InterPro" id="IPR011009">
    <property type="entry name" value="Kinase-like_dom_sf"/>
</dbReference>
<dbReference type="SUPFAM" id="SSF56112">
    <property type="entry name" value="Protein kinase-like (PK-like)"/>
    <property type="match status" value="1"/>
</dbReference>
<dbReference type="CDD" id="cd13972">
    <property type="entry name" value="UbiB"/>
    <property type="match status" value="1"/>
</dbReference>
<evidence type="ECO:0000313" key="14">
    <source>
        <dbReference type="EMBL" id="AHF00699.1"/>
    </source>
</evidence>
<feature type="domain" description="Protein kinase" evidence="13">
    <location>
        <begin position="125"/>
        <end position="453"/>
    </location>
</feature>
<keyword evidence="7" id="KW-0812">Transmembrane</keyword>
<dbReference type="PROSITE" id="PS50011">
    <property type="entry name" value="PROTEIN_KINASE_DOM"/>
    <property type="match status" value="1"/>
</dbReference>
<dbReference type="Proteomes" id="UP000005380">
    <property type="component" value="Chromosome"/>
</dbReference>
<evidence type="ECO:0000256" key="6">
    <source>
        <dbReference type="ARBA" id="ARBA00022688"/>
    </source>
</evidence>
<evidence type="ECO:0000259" key="13">
    <source>
        <dbReference type="PROSITE" id="PS50011"/>
    </source>
</evidence>
<dbReference type="NCBIfam" id="NF003404">
    <property type="entry name" value="PRK04750.1"/>
    <property type="match status" value="1"/>
</dbReference>
<keyword evidence="8" id="KW-0547">Nucleotide-binding</keyword>
<keyword evidence="3" id="KW-1003">Cell membrane</keyword>
<dbReference type="InterPro" id="IPR010232">
    <property type="entry name" value="UbiB"/>
</dbReference>
<sequence>MNPIKQLFRLIKINRVITHYRLDEMVLGNSKYRAFIWLNRVLFPWNWRATHQGDRGLRLRLALEELGPIFIKLGQALSTRKDLLPEDISVELTKLQDDCPPFDETRSRQIIEKGLKRSIAEAYAEFEATPMASASMAQVHAAKLHSGEEVVVKVVRPDIKPVIEQDVSIMFTLARLVEIAVKESRRLHPTEVVGEFEKTILDEMDMMREAANAAQLKRNFADSDLLYVPEIYWSHTNEHVMTMERIYGTRISETEKLIAQGIDLTDLSAKGVTIFFTQVFKHNFFHADMHPGNIFVLPDGRYAAIDFGIMGTLTPEDQRYLAENFLAFFNRDYLRVSELHIESEWVPKNTRVNELESAIRAVCEPIWDRPLKEISFGLFLMRLFQTARRFGMEVQPQLVLLQKTLLNIEGLGRQLDDELDLWDTAKPFLEDWMQERVGLKSLIKNTQRNLPFWIENAPQLPGLVHSVLNKAAHGQLELHSGQIARLEKALENQAKQQRRRAIAIALVGVAIYLELQNPGLDMAGWIQAGLLISAAWLVLKTDNLNSK</sequence>
<reference evidence="14 15" key="1">
    <citation type="submission" date="2013-12" db="EMBL/GenBank/DDBJ databases">
        <authorList>
            <consortium name="DOE Joint Genome Institute"/>
            <person name="Kappler U."/>
            <person name="Huntemann M."/>
            <person name="Han J."/>
            <person name="Chen A."/>
            <person name="Kyrpides N."/>
            <person name="Mavromatis K."/>
            <person name="Markowitz V."/>
            <person name="Palaniappan K."/>
            <person name="Ivanova N."/>
            <person name="Schaumberg A."/>
            <person name="Pati A."/>
            <person name="Liolios K."/>
            <person name="Nordberg H.P."/>
            <person name="Cantor M.N."/>
            <person name="Hua S.X."/>
            <person name="Woyke T."/>
        </authorList>
    </citation>
    <scope>NUCLEOTIDE SEQUENCE [LARGE SCALE GENOMIC DNA]</scope>
    <source>
        <strain evidence="15">AL2</strain>
    </source>
</reference>
<dbReference type="Pfam" id="PF03109">
    <property type="entry name" value="ABC1"/>
    <property type="match status" value="1"/>
</dbReference>